<proteinExistence type="predicted"/>
<keyword evidence="3" id="KW-1185">Reference proteome</keyword>
<sequence length="69" mass="7952">MAGRFILFTVSLSCCTYLCTIALWSPPWANFPPFVFFPLISFGWMEVPRPQIWLYCEPVISEAKTDQST</sequence>
<evidence type="ECO:0000313" key="3">
    <source>
        <dbReference type="Proteomes" id="UP000234275"/>
    </source>
</evidence>
<dbReference type="VEuPathDB" id="FungiDB:P170DRAFT_35161"/>
<evidence type="ECO:0000313" key="2">
    <source>
        <dbReference type="EMBL" id="PLB55187.1"/>
    </source>
</evidence>
<name>A0A2I2GQN1_9EURO</name>
<reference evidence="2 3" key="1">
    <citation type="submission" date="2016-12" db="EMBL/GenBank/DDBJ databases">
        <title>The genomes of Aspergillus section Nigri reveals drivers in fungal speciation.</title>
        <authorList>
            <consortium name="DOE Joint Genome Institute"/>
            <person name="Vesth T.C."/>
            <person name="Nybo J."/>
            <person name="Theobald S."/>
            <person name="Brandl J."/>
            <person name="Frisvad J.C."/>
            <person name="Nielsen K.F."/>
            <person name="Lyhne E.K."/>
            <person name="Kogle M.E."/>
            <person name="Kuo A."/>
            <person name="Riley R."/>
            <person name="Clum A."/>
            <person name="Nolan M."/>
            <person name="Lipzen A."/>
            <person name="Salamov A."/>
            <person name="Henrissat B."/>
            <person name="Wiebenga A."/>
            <person name="De Vries R.P."/>
            <person name="Grigoriev I.V."/>
            <person name="Mortensen U.H."/>
            <person name="Andersen M.R."/>
            <person name="Baker S.E."/>
        </authorList>
    </citation>
    <scope>NUCLEOTIDE SEQUENCE [LARGE SCALE GENOMIC DNA]</scope>
    <source>
        <strain evidence="2 3">IBT 23096</strain>
    </source>
</reference>
<comment type="caution">
    <text evidence="2">The sequence shown here is derived from an EMBL/GenBank/DDBJ whole genome shotgun (WGS) entry which is preliminary data.</text>
</comment>
<gene>
    <name evidence="2" type="ORF">P170DRAFT_35161</name>
</gene>
<dbReference type="EMBL" id="MSFO01000001">
    <property type="protein sequence ID" value="PLB55187.1"/>
    <property type="molecule type" value="Genomic_DNA"/>
</dbReference>
<keyword evidence="1" id="KW-0812">Transmembrane</keyword>
<dbReference type="Proteomes" id="UP000234275">
    <property type="component" value="Unassembled WGS sequence"/>
</dbReference>
<evidence type="ECO:0000256" key="1">
    <source>
        <dbReference type="SAM" id="Phobius"/>
    </source>
</evidence>
<protein>
    <submittedName>
        <fullName evidence="2">Uncharacterized protein</fullName>
    </submittedName>
</protein>
<keyword evidence="1" id="KW-0472">Membrane</keyword>
<dbReference type="GeneID" id="36551580"/>
<feature type="transmembrane region" description="Helical" evidence="1">
    <location>
        <begin position="5"/>
        <end position="25"/>
    </location>
</feature>
<organism evidence="2 3">
    <name type="scientific">Aspergillus steynii IBT 23096</name>
    <dbReference type="NCBI Taxonomy" id="1392250"/>
    <lineage>
        <taxon>Eukaryota</taxon>
        <taxon>Fungi</taxon>
        <taxon>Dikarya</taxon>
        <taxon>Ascomycota</taxon>
        <taxon>Pezizomycotina</taxon>
        <taxon>Eurotiomycetes</taxon>
        <taxon>Eurotiomycetidae</taxon>
        <taxon>Eurotiales</taxon>
        <taxon>Aspergillaceae</taxon>
        <taxon>Aspergillus</taxon>
        <taxon>Aspergillus subgen. Circumdati</taxon>
    </lineage>
</organism>
<accession>A0A2I2GQN1</accession>
<dbReference type="RefSeq" id="XP_024710489.1">
    <property type="nucleotide sequence ID" value="XM_024843880.1"/>
</dbReference>
<keyword evidence="1" id="KW-1133">Transmembrane helix</keyword>
<dbReference type="AlphaFoldDB" id="A0A2I2GQN1"/>